<dbReference type="InterPro" id="IPR002545">
    <property type="entry name" value="CheW-lke_dom"/>
</dbReference>
<reference evidence="3 4" key="1">
    <citation type="submission" date="2018-08" db="EMBL/GenBank/DDBJ databases">
        <title>Paraburkholderia sp. DHOM06 isolated from forest soil.</title>
        <authorList>
            <person name="Gao Z.-H."/>
            <person name="Qiu L.-H."/>
        </authorList>
    </citation>
    <scope>NUCLEOTIDE SEQUENCE [LARGE SCALE GENOMIC DNA]</scope>
    <source>
        <strain evidence="3 4">DHOM06</strain>
    </source>
</reference>
<evidence type="ECO:0000313" key="3">
    <source>
        <dbReference type="EMBL" id="RDU98143.1"/>
    </source>
</evidence>
<feature type="compositionally biased region" description="Basic residues" evidence="1">
    <location>
        <begin position="74"/>
        <end position="83"/>
    </location>
</feature>
<keyword evidence="4" id="KW-1185">Reference proteome</keyword>
<dbReference type="SUPFAM" id="SSF50341">
    <property type="entry name" value="CheW-like"/>
    <property type="match status" value="1"/>
</dbReference>
<dbReference type="Gene3D" id="2.30.30.40">
    <property type="entry name" value="SH3 Domains"/>
    <property type="match status" value="1"/>
</dbReference>
<evidence type="ECO:0000259" key="2">
    <source>
        <dbReference type="PROSITE" id="PS50851"/>
    </source>
</evidence>
<gene>
    <name evidence="3" type="ORF">DWV00_15950</name>
</gene>
<dbReference type="Proteomes" id="UP000256838">
    <property type="component" value="Unassembled WGS sequence"/>
</dbReference>
<feature type="region of interest" description="Disordered" evidence="1">
    <location>
        <begin position="1"/>
        <end position="128"/>
    </location>
</feature>
<proteinExistence type="predicted"/>
<feature type="domain" description="CheW-like" evidence="2">
    <location>
        <begin position="191"/>
        <end position="343"/>
    </location>
</feature>
<comment type="caution">
    <text evidence="3">The sequence shown here is derived from an EMBL/GenBank/DDBJ whole genome shotgun (WGS) entry which is preliminary data.</text>
</comment>
<feature type="compositionally biased region" description="Basic residues" evidence="1">
    <location>
        <begin position="1"/>
        <end position="13"/>
    </location>
</feature>
<dbReference type="Gene3D" id="2.40.50.180">
    <property type="entry name" value="CheA-289, Domain 4"/>
    <property type="match status" value="1"/>
</dbReference>
<feature type="compositionally biased region" description="Low complexity" evidence="1">
    <location>
        <begin position="84"/>
        <end position="108"/>
    </location>
</feature>
<sequence>MRARRALRRRAAAHRGSTDGACKRRRRVAAQSRLAESQRRARSSGGRLSRIAGTRRPQYRRAVRPRGVPGSGGRRTRGPRARPGRLLSGPHLRHAAPAPGLARAAPGRQRCSSARTVARRPSAATGGPVTRAALRRRIQARGAGRHVPRALRCHGGSGMTHAKPGTHSTALVMREDFDQSFARLLAEDPPSESLLAIRVGGDPYAIRIADIQGLHVDRHVVALPSARREFLGVVGFRGQIAPVYDLAAMLGYTRARPVMPRWMVSLRHREPIAFAFDAFDHLFTLAAQQTPSVAGSAGVDVDVEAHAERAGPPDRPHLRDVARDGAAIRPIIQLQSTLSVIQGFCGSSFNERSEEQ</sequence>
<dbReference type="OrthoDB" id="8596243at2"/>
<accession>A0A3D8JYA8</accession>
<dbReference type="GO" id="GO:0007165">
    <property type="term" value="P:signal transduction"/>
    <property type="evidence" value="ECO:0007669"/>
    <property type="project" value="InterPro"/>
</dbReference>
<name>A0A3D8JYA8_9BURK</name>
<feature type="compositionally biased region" description="Low complexity" evidence="1">
    <location>
        <begin position="43"/>
        <end position="56"/>
    </location>
</feature>
<organism evidence="3 4">
    <name type="scientific">Trinickia dinghuensis</name>
    <dbReference type="NCBI Taxonomy" id="2291023"/>
    <lineage>
        <taxon>Bacteria</taxon>
        <taxon>Pseudomonadati</taxon>
        <taxon>Pseudomonadota</taxon>
        <taxon>Betaproteobacteria</taxon>
        <taxon>Burkholderiales</taxon>
        <taxon>Burkholderiaceae</taxon>
        <taxon>Trinickia</taxon>
    </lineage>
</organism>
<evidence type="ECO:0000313" key="4">
    <source>
        <dbReference type="Proteomes" id="UP000256838"/>
    </source>
</evidence>
<dbReference type="Pfam" id="PF01584">
    <property type="entry name" value="CheW"/>
    <property type="match status" value="1"/>
</dbReference>
<dbReference type="EMBL" id="QRGA01000008">
    <property type="protein sequence ID" value="RDU98143.1"/>
    <property type="molecule type" value="Genomic_DNA"/>
</dbReference>
<dbReference type="PROSITE" id="PS50851">
    <property type="entry name" value="CHEW"/>
    <property type="match status" value="1"/>
</dbReference>
<dbReference type="AlphaFoldDB" id="A0A3D8JYA8"/>
<dbReference type="InterPro" id="IPR036061">
    <property type="entry name" value="CheW-like_dom_sf"/>
</dbReference>
<dbReference type="GO" id="GO:0006935">
    <property type="term" value="P:chemotaxis"/>
    <property type="evidence" value="ECO:0007669"/>
    <property type="project" value="InterPro"/>
</dbReference>
<protein>
    <recommendedName>
        <fullName evidence="2">CheW-like domain-containing protein</fullName>
    </recommendedName>
</protein>
<evidence type="ECO:0000256" key="1">
    <source>
        <dbReference type="SAM" id="MobiDB-lite"/>
    </source>
</evidence>